<evidence type="ECO:0000259" key="3">
    <source>
        <dbReference type="Pfam" id="PF08241"/>
    </source>
</evidence>
<evidence type="ECO:0000256" key="1">
    <source>
        <dbReference type="ARBA" id="ARBA00006739"/>
    </source>
</evidence>
<reference evidence="5 7" key="1">
    <citation type="submission" date="2017-11" db="EMBL/GenBank/DDBJ databases">
        <title>Comparitive Functional Genomics of Dry Heat Resistant strains isolated from the Viking Spacecraft.</title>
        <authorList>
            <person name="Seuylemezian A."/>
            <person name="Cooper K."/>
            <person name="Vaishampayan P."/>
        </authorList>
    </citation>
    <scope>NUCLEOTIDE SEQUENCE [LARGE SCALE GENOMIC DNA]</scope>
    <source>
        <strain evidence="5 7">M4.6</strain>
    </source>
</reference>
<dbReference type="InterPro" id="IPR001173">
    <property type="entry name" value="Glyco_trans_2-like"/>
</dbReference>
<gene>
    <name evidence="5" type="ORF">CU635_09790</name>
    <name evidence="6" type="ORF">CVD25_16715</name>
</gene>
<keyword evidence="5" id="KW-0808">Transferase</keyword>
<dbReference type="PANTHER" id="PTHR22916:SF3">
    <property type="entry name" value="UDP-GLCNAC:BETAGAL BETA-1,3-N-ACETYLGLUCOSAMINYLTRANSFERASE-LIKE PROTEIN 1"/>
    <property type="match status" value="1"/>
</dbReference>
<dbReference type="Proteomes" id="UP000234951">
    <property type="component" value="Unassembled WGS sequence"/>
</dbReference>
<dbReference type="PANTHER" id="PTHR22916">
    <property type="entry name" value="GLYCOSYLTRANSFERASE"/>
    <property type="match status" value="1"/>
</dbReference>
<dbReference type="FunFam" id="3.90.550.10:FF:000120">
    <property type="entry name" value="Glycosyl transferase, family 2"/>
    <property type="match status" value="1"/>
</dbReference>
<dbReference type="GO" id="GO:0016758">
    <property type="term" value="F:hexosyltransferase activity"/>
    <property type="evidence" value="ECO:0007669"/>
    <property type="project" value="UniProtKB-ARBA"/>
</dbReference>
<sequence>MNNNKVCFIYCVNNQSLLEESLKYIYSLDIPEGFEIDVITIEDSPAMAAGYNRAMQDSDAKYKVYLHQDVIIVNQNLITDIIKLFTANPKLGMLGVAGSKYIPGNGIWWESKFTYGKVYDSHSGNMELLQFNEVTKDYQSVHALDGLILITQFDIPWREDLFGGWHFYDLSQCMEFIKQGYEVGIPPQDRPWCLHDCGIVNTENGFDLYANIYLNEYKNEIKETYPLVSILIPTYNRPEFFEQAIISAIKQSYLNIEIIVCDDSTNDDTKEIVDRYVKEYEHITYIKNQQNLGQFENDLKLMSLAKGEYINFLMDDDLFHPEKIKKMMRYFLQDSEVNIVTSHRQIINENGKFANDIKSTQRLFKEDQILDGLEFGSFILKELSNFIGEPTTVLFKKSKLLEPFGTYGGRRYLCNVDLASWFNLLETGKVVYINETLSYFRIHSGQQQQNFDMYINGLLDYIHQILIAKERGFLKTDEDYSLSLEKCINYADNIMTDQIITEYTGDRLPEVQSYLDYMKLQFKELKQKKKKESPLVSILIPAYNRPELLEIALKSVLDQTYPNIEIIISDDSTNDEVKDMLAPYLQRHNHIKYKKNEIPMVEKNFSQCVKMASGEFINYLMDDDVFHPKKIEIMAQYLIENQNISLVTSHRQLIDEQGHFLPDKTETKVLFKNTTILPGRTLGDFCLKNMCNFIGEPTTVLFRRKDIANDFGIFENKQYSVINDLATWISLLAKGDAVYIPESLSYFRQHSGQNQESMRFLKDAIPQWLSLLIDSRKSGFLNNEIEYKKSLVKYIDIIKHVISHGHRQQKLELLDTEDINASLSLFLKELTCNDSHFCPYCKQRFQSFIPWSDDYDFENYDWEMWNKRTAICPNCHSLDRERLYKIFIEKETNINSKDLAVLHIAPEKNLRDWLSAKPNLAYVAGDLFPSDKDMIKLDITDIGYNNQHFDVVLCSHVLEHVPDDMKGLKELYRVLKTGGWGIIQVPIALNINMTLEDPTITTPEDRKRIFGQDDHVRIYSKSDFVNRLKLVGFRVEEYKPIECFGIDITSAIGLSEKDTLYIVYKA</sequence>
<dbReference type="InterPro" id="IPR029063">
    <property type="entry name" value="SAM-dependent_MTases_sf"/>
</dbReference>
<evidence type="ECO:0000313" key="7">
    <source>
        <dbReference type="Proteomes" id="UP000234951"/>
    </source>
</evidence>
<organism evidence="5 7">
    <name type="scientific">Bacillus canaveralius</name>
    <dbReference type="NCBI Taxonomy" id="1403243"/>
    <lineage>
        <taxon>Bacteria</taxon>
        <taxon>Bacillati</taxon>
        <taxon>Bacillota</taxon>
        <taxon>Bacilli</taxon>
        <taxon>Bacillales</taxon>
        <taxon>Bacillaceae</taxon>
        <taxon>Bacillus</taxon>
    </lineage>
</organism>
<feature type="domain" description="Streptomycin biosynthesis protein StrF" evidence="4">
    <location>
        <begin position="7"/>
        <end position="217"/>
    </location>
</feature>
<dbReference type="Pfam" id="PF08241">
    <property type="entry name" value="Methyltransf_11"/>
    <property type="match status" value="1"/>
</dbReference>
<proteinExistence type="inferred from homology"/>
<evidence type="ECO:0000313" key="6">
    <source>
        <dbReference type="EMBL" id="PLR94083.1"/>
    </source>
</evidence>
<dbReference type="Gene3D" id="3.90.550.10">
    <property type="entry name" value="Spore Coat Polysaccharide Biosynthesis Protein SpsA, Chain A"/>
    <property type="match status" value="3"/>
</dbReference>
<evidence type="ECO:0000313" key="5">
    <source>
        <dbReference type="EMBL" id="PLR83165.1"/>
    </source>
</evidence>
<comment type="similarity">
    <text evidence="1">Belongs to the glycosyltransferase 2 family.</text>
</comment>
<accession>A0A2N5GMK2</accession>
<comment type="caution">
    <text evidence="5">The sequence shown here is derived from an EMBL/GenBank/DDBJ whole genome shotgun (WGS) entry which is preliminary data.</text>
</comment>
<protein>
    <submittedName>
        <fullName evidence="5">Glycosyl transferase family 2</fullName>
    </submittedName>
</protein>
<feature type="domain" description="Glycosyltransferase 2-like" evidence="2">
    <location>
        <begin position="537"/>
        <end position="676"/>
    </location>
</feature>
<dbReference type="RefSeq" id="WP_101577187.1">
    <property type="nucleotide sequence ID" value="NZ_PGVA01000023.1"/>
</dbReference>
<dbReference type="Gene3D" id="3.40.50.150">
    <property type="entry name" value="Vaccinia Virus protein VP39"/>
    <property type="match status" value="1"/>
</dbReference>
<dbReference type="SUPFAM" id="SSF53448">
    <property type="entry name" value="Nucleotide-diphospho-sugar transferases"/>
    <property type="match status" value="3"/>
</dbReference>
<dbReference type="OrthoDB" id="396512at2"/>
<dbReference type="AlphaFoldDB" id="A0A2N5GMK2"/>
<dbReference type="SUPFAM" id="SSF53335">
    <property type="entry name" value="S-adenosyl-L-methionine-dependent methyltransferases"/>
    <property type="match status" value="1"/>
</dbReference>
<feature type="domain" description="Glycosyltransferase 2-like" evidence="2">
    <location>
        <begin position="229"/>
        <end position="359"/>
    </location>
</feature>
<evidence type="ECO:0000259" key="4">
    <source>
        <dbReference type="Pfam" id="PF13712"/>
    </source>
</evidence>
<dbReference type="GO" id="GO:0008757">
    <property type="term" value="F:S-adenosylmethionine-dependent methyltransferase activity"/>
    <property type="evidence" value="ECO:0007669"/>
    <property type="project" value="InterPro"/>
</dbReference>
<reference evidence="6 8" key="2">
    <citation type="submission" date="2017-12" db="EMBL/GenBank/DDBJ databases">
        <title>Comparative Functional Genomics of Dry Heat Resistant strains isolated from the Viking Spacecraft.</title>
        <authorList>
            <person name="Seuylemezian A."/>
            <person name="Cooper K."/>
            <person name="Vaishampayan P."/>
        </authorList>
    </citation>
    <scope>NUCLEOTIDE SEQUENCE [LARGE SCALE GENOMIC DNA]</scope>
    <source>
        <strain evidence="6 8">ATCC 29669</strain>
    </source>
</reference>
<dbReference type="EMBL" id="PGVA01000023">
    <property type="protein sequence ID" value="PLR83165.1"/>
    <property type="molecule type" value="Genomic_DNA"/>
</dbReference>
<dbReference type="Pfam" id="PF00535">
    <property type="entry name" value="Glycos_transf_2"/>
    <property type="match status" value="2"/>
</dbReference>
<keyword evidence="8" id="KW-1185">Reference proteome</keyword>
<evidence type="ECO:0000313" key="8">
    <source>
        <dbReference type="Proteomes" id="UP000235114"/>
    </source>
</evidence>
<dbReference type="Proteomes" id="UP000235114">
    <property type="component" value="Unassembled WGS sequence"/>
</dbReference>
<dbReference type="InterPro" id="IPR013216">
    <property type="entry name" value="Methyltransf_11"/>
</dbReference>
<dbReference type="CDD" id="cd02440">
    <property type="entry name" value="AdoMet_MTases"/>
    <property type="match status" value="1"/>
</dbReference>
<dbReference type="Pfam" id="PF13712">
    <property type="entry name" value="Glyco_tranf_2_5"/>
    <property type="match status" value="1"/>
</dbReference>
<evidence type="ECO:0000259" key="2">
    <source>
        <dbReference type="Pfam" id="PF00535"/>
    </source>
</evidence>
<feature type="domain" description="Methyltransferase type 11" evidence="3">
    <location>
        <begin position="926"/>
        <end position="982"/>
    </location>
</feature>
<dbReference type="InterPro" id="IPR059123">
    <property type="entry name" value="StrF_dom"/>
</dbReference>
<name>A0A2N5GMK2_9BACI</name>
<dbReference type="InterPro" id="IPR029044">
    <property type="entry name" value="Nucleotide-diphossugar_trans"/>
</dbReference>
<dbReference type="EMBL" id="PGVD01000050">
    <property type="protein sequence ID" value="PLR94083.1"/>
    <property type="molecule type" value="Genomic_DNA"/>
</dbReference>